<keyword evidence="5" id="KW-1185">Reference proteome</keyword>
<comment type="cofactor">
    <cofactor evidence="1">
        <name>Mg(2+)</name>
        <dbReference type="ChEBI" id="CHEBI:18420"/>
    </cofactor>
</comment>
<dbReference type="EMBL" id="JAVVDO010000019">
    <property type="protein sequence ID" value="MDT8331910.1"/>
    <property type="molecule type" value="Genomic_DNA"/>
</dbReference>
<dbReference type="PIRSF" id="PIRSF006162">
    <property type="entry name" value="PgpA"/>
    <property type="match status" value="1"/>
</dbReference>
<feature type="domain" description="YutG/PgpA" evidence="3">
    <location>
        <begin position="27"/>
        <end position="159"/>
    </location>
</feature>
<feature type="transmembrane region" description="Helical" evidence="2">
    <location>
        <begin position="43"/>
        <end position="75"/>
    </location>
</feature>
<dbReference type="PANTHER" id="PTHR36305">
    <property type="entry name" value="PHOSPHATIDYLGLYCEROPHOSPHATASE A"/>
    <property type="match status" value="1"/>
</dbReference>
<feature type="transmembrane region" description="Helical" evidence="2">
    <location>
        <begin position="96"/>
        <end position="118"/>
    </location>
</feature>
<evidence type="ECO:0000313" key="5">
    <source>
        <dbReference type="Proteomes" id="UP001258945"/>
    </source>
</evidence>
<dbReference type="CDD" id="cd06971">
    <property type="entry name" value="PgpA"/>
    <property type="match status" value="1"/>
</dbReference>
<evidence type="ECO:0000256" key="1">
    <source>
        <dbReference type="PIRNR" id="PIRNR006162"/>
    </source>
</evidence>
<dbReference type="InterPro" id="IPR007686">
    <property type="entry name" value="YutG/PgpA"/>
</dbReference>
<keyword evidence="1" id="KW-0378">Hydrolase</keyword>
<comment type="function">
    <text evidence="1">Lipid phosphatase which dephosphorylates phosphatidylglycerophosphate (PGP) to phosphatidylglycerol (PG).</text>
</comment>
<dbReference type="PANTHER" id="PTHR36305:SF1">
    <property type="entry name" value="PHOSPHATIDYLGLYCEROPHOSPHATASE A"/>
    <property type="match status" value="1"/>
</dbReference>
<dbReference type="EC" id="3.1.3.27" evidence="1"/>
<keyword evidence="2" id="KW-1133">Transmembrane helix</keyword>
<accession>A0ABU3MGZ1</accession>
<evidence type="ECO:0000259" key="3">
    <source>
        <dbReference type="Pfam" id="PF04608"/>
    </source>
</evidence>
<comment type="pathway">
    <text evidence="1">Phospholipid metabolism; phosphatidylglycerol biosynthesis; phosphatidylglycerol from CDP-diacylglycerol: step 2/2.</text>
</comment>
<evidence type="ECO:0000256" key="2">
    <source>
        <dbReference type="SAM" id="Phobius"/>
    </source>
</evidence>
<dbReference type="Proteomes" id="UP001258945">
    <property type="component" value="Unassembled WGS sequence"/>
</dbReference>
<protein>
    <recommendedName>
        <fullName evidence="1">Phosphatidylglycerophosphatase A</fullName>
        <ecNumber evidence="1">3.1.3.27</ecNumber>
    </recommendedName>
    <alternativeName>
        <fullName evidence="1">Phosphatidylglycerolphosphate phosphatase A</fullName>
    </alternativeName>
</protein>
<organism evidence="4 5">
    <name type="scientific">Roseomonas gilardii</name>
    <dbReference type="NCBI Taxonomy" id="257708"/>
    <lineage>
        <taxon>Bacteria</taxon>
        <taxon>Pseudomonadati</taxon>
        <taxon>Pseudomonadota</taxon>
        <taxon>Alphaproteobacteria</taxon>
        <taxon>Acetobacterales</taxon>
        <taxon>Roseomonadaceae</taxon>
        <taxon>Roseomonas</taxon>
    </lineage>
</organism>
<keyword evidence="1" id="KW-0997">Cell inner membrane</keyword>
<keyword evidence="1" id="KW-0442">Lipid degradation</keyword>
<name>A0ABU3MGZ1_9PROT</name>
<dbReference type="RefSeq" id="WP_314282451.1">
    <property type="nucleotide sequence ID" value="NZ_JAVVDO010000019.1"/>
</dbReference>
<keyword evidence="1 2" id="KW-0812">Transmembrane</keyword>
<comment type="catalytic activity">
    <reaction evidence="1">
        <text>a 1,2-diacyl-sn-glycero-3-phospho-(1'-sn-glycero-3'-phosphate) + H2O = a 1,2-diacyl-sn-glycero-3-phospho-(1'-sn-glycerol) + phosphate</text>
        <dbReference type="Rhea" id="RHEA:33751"/>
        <dbReference type="ChEBI" id="CHEBI:15377"/>
        <dbReference type="ChEBI" id="CHEBI:43474"/>
        <dbReference type="ChEBI" id="CHEBI:60110"/>
        <dbReference type="ChEBI" id="CHEBI:64716"/>
        <dbReference type="EC" id="3.1.3.27"/>
    </reaction>
</comment>
<feature type="transmembrane region" description="Helical" evidence="2">
    <location>
        <begin position="138"/>
        <end position="159"/>
    </location>
</feature>
<dbReference type="Pfam" id="PF04608">
    <property type="entry name" value="PgpA"/>
    <property type="match status" value="1"/>
</dbReference>
<keyword evidence="1" id="KW-0479">Metal-binding</keyword>
<keyword evidence="1" id="KW-0595">Phospholipid degradation</keyword>
<comment type="caution">
    <text evidence="4">The sequence shown here is derived from an EMBL/GenBank/DDBJ whole genome shotgun (WGS) entry which is preliminary data.</text>
</comment>
<reference evidence="4 5" key="1">
    <citation type="journal article" date="2019" name="Microb. Pathog.">
        <title>Comparison of VITEK 2, MALDI-TOF MS, 16S rRNA gene sequencing, and whole-genome sequencing for identification of Roseomonas mucosa.</title>
        <authorList>
            <person name="Rudolph W.W."/>
            <person name="Gunzer F."/>
            <person name="Trauth M."/>
            <person name="Bunk B."/>
            <person name="Bigge R."/>
            <person name="Schrottner P."/>
        </authorList>
    </citation>
    <scope>NUCLEOTIDE SEQUENCE [LARGE SCALE GENOMIC DNA]</scope>
    <source>
        <strain evidence="4 5">DSM 103800</strain>
    </source>
</reference>
<gene>
    <name evidence="4" type="ORF">RQ831_12680</name>
</gene>
<proteinExistence type="predicted"/>
<keyword evidence="1" id="KW-1003">Cell membrane</keyword>
<dbReference type="InterPro" id="IPR036681">
    <property type="entry name" value="PgpA-like_sf"/>
</dbReference>
<dbReference type="InterPro" id="IPR026037">
    <property type="entry name" value="PgpA"/>
</dbReference>
<evidence type="ECO:0000313" key="4">
    <source>
        <dbReference type="EMBL" id="MDT8331910.1"/>
    </source>
</evidence>
<sequence length="163" mass="16828">MTAPLTAPLPPALPAPARATPRLAVLVASMGGVGRLRPAPGTWGSALVLPLAWLGPGPCMLAAVLFTLAGVLAVGRLPRAQSDPPWVVVDEAAGQSLALAALAPQAGLLWVLAAFLLFRFFDILKPPPVRWADRRDGPVWVMLDDVLAGALAAAVLAIARSVL</sequence>
<comment type="subcellular location">
    <subcellularLocation>
        <location evidence="1">Cell inner membrane</location>
        <topology evidence="1">Multi-pass membrane protein</topology>
    </subcellularLocation>
</comment>
<dbReference type="SUPFAM" id="SSF101307">
    <property type="entry name" value="YutG-like"/>
    <property type="match status" value="1"/>
</dbReference>
<keyword evidence="1" id="KW-0443">Lipid metabolism</keyword>
<keyword evidence="1" id="KW-1208">Phospholipid metabolism</keyword>
<keyword evidence="1 2" id="KW-0472">Membrane</keyword>
<keyword evidence="1" id="KW-0460">Magnesium</keyword>